<protein>
    <recommendedName>
        <fullName evidence="1">GmrSD restriction endonucleases C-terminal domain-containing protein</fullName>
    </recommendedName>
</protein>
<gene>
    <name evidence="2" type="ORF">SAMN05421510_103810</name>
</gene>
<reference evidence="2 3" key="1">
    <citation type="submission" date="2016-10" db="EMBL/GenBank/DDBJ databases">
        <authorList>
            <person name="de Groot N.N."/>
        </authorList>
    </citation>
    <scope>NUCLEOTIDE SEQUENCE [LARGE SCALE GENOMIC DNA]</scope>
    <source>
        <strain evidence="2 3">Nm9</strain>
    </source>
</reference>
<sequence>MKKITIESKRITCWVFLLIATLGIFSGCATNKQESYPDQDVGISAYQTPYNRKDWPHWIDADSDCQNTRQEMLIANSRIPVQFKDSKHCTVIYGEWIGVYTGRVFTKASDVDIDHVVPLAHAHRHGAGRWGREQRREFANDFENLIVVADSVNKSKSDKAPHEWLPPLKSYWCEYGKRWERIKDKYRLWHSSQERAVLNQLAETCFE</sequence>
<name>A0A1H9F321_9PROT</name>
<dbReference type="RefSeq" id="WP_256216509.1">
    <property type="nucleotide sequence ID" value="NZ_FOFX01000038.1"/>
</dbReference>
<dbReference type="Proteomes" id="UP000181998">
    <property type="component" value="Unassembled WGS sequence"/>
</dbReference>
<dbReference type="PANTHER" id="PTHR24094">
    <property type="entry name" value="SECRETED PROTEIN"/>
    <property type="match status" value="1"/>
</dbReference>
<dbReference type="PANTHER" id="PTHR24094:SF15">
    <property type="entry name" value="AMP-DEPENDENT SYNTHETASE_LIGASE DOMAIN-CONTAINING PROTEIN-RELATED"/>
    <property type="match status" value="1"/>
</dbReference>
<dbReference type="Pfam" id="PF07510">
    <property type="entry name" value="GmrSD_C"/>
    <property type="match status" value="1"/>
</dbReference>
<dbReference type="EMBL" id="FOFX01000038">
    <property type="protein sequence ID" value="SEQ32374.1"/>
    <property type="molecule type" value="Genomic_DNA"/>
</dbReference>
<accession>A0A1H9F321</accession>
<dbReference type="InterPro" id="IPR011089">
    <property type="entry name" value="GmrSD_C"/>
</dbReference>
<organism evidence="2 3">
    <name type="scientific">Nitrosomonas ureae</name>
    <dbReference type="NCBI Taxonomy" id="44577"/>
    <lineage>
        <taxon>Bacteria</taxon>
        <taxon>Pseudomonadati</taxon>
        <taxon>Pseudomonadota</taxon>
        <taxon>Betaproteobacteria</taxon>
        <taxon>Nitrosomonadales</taxon>
        <taxon>Nitrosomonadaceae</taxon>
        <taxon>Nitrosomonas</taxon>
    </lineage>
</organism>
<evidence type="ECO:0000313" key="2">
    <source>
        <dbReference type="EMBL" id="SEQ32374.1"/>
    </source>
</evidence>
<dbReference type="PROSITE" id="PS51257">
    <property type="entry name" value="PROKAR_LIPOPROTEIN"/>
    <property type="match status" value="1"/>
</dbReference>
<proteinExistence type="predicted"/>
<dbReference type="Gene3D" id="1.10.30.50">
    <property type="match status" value="1"/>
</dbReference>
<evidence type="ECO:0000259" key="1">
    <source>
        <dbReference type="Pfam" id="PF07510"/>
    </source>
</evidence>
<dbReference type="AlphaFoldDB" id="A0A1H9F321"/>
<evidence type="ECO:0000313" key="3">
    <source>
        <dbReference type="Proteomes" id="UP000181998"/>
    </source>
</evidence>
<feature type="domain" description="GmrSD restriction endonucleases C-terminal" evidence="1">
    <location>
        <begin position="95"/>
        <end position="196"/>
    </location>
</feature>